<feature type="region of interest" description="Disordered" evidence="1">
    <location>
        <begin position="1"/>
        <end position="156"/>
    </location>
</feature>
<dbReference type="OrthoDB" id="27934at2759"/>
<dbReference type="HOGENOM" id="CLU_045012_2_0_1"/>
<feature type="compositionally biased region" description="Polar residues" evidence="1">
    <location>
        <begin position="55"/>
        <end position="96"/>
    </location>
</feature>
<dbReference type="PANTHER" id="PTHR28527:SF1">
    <property type="entry name" value="SWI5-DEPENDENT RECOMBINATION DNA REPAIR PROTEIN 1"/>
    <property type="match status" value="1"/>
</dbReference>
<feature type="region of interest" description="Disordered" evidence="1">
    <location>
        <begin position="199"/>
        <end position="235"/>
    </location>
</feature>
<evidence type="ECO:0000256" key="1">
    <source>
        <dbReference type="SAM" id="MobiDB-lite"/>
    </source>
</evidence>
<dbReference type="GO" id="GO:0006310">
    <property type="term" value="P:DNA recombination"/>
    <property type="evidence" value="ECO:0007669"/>
    <property type="project" value="TreeGrafter"/>
</dbReference>
<dbReference type="OMA" id="FTMAMML"/>
<dbReference type="eggNOG" id="ENOG502SAMI">
    <property type="taxonomic scope" value="Eukaryota"/>
</dbReference>
<keyword evidence="3" id="KW-1185">Reference proteome</keyword>
<dbReference type="AlphaFoldDB" id="G0SBU8"/>
<dbReference type="Gene3D" id="6.10.140.1020">
    <property type="match status" value="2"/>
</dbReference>
<feature type="compositionally biased region" description="Low complexity" evidence="1">
    <location>
        <begin position="42"/>
        <end position="52"/>
    </location>
</feature>
<feature type="compositionally biased region" description="Low complexity" evidence="1">
    <location>
        <begin position="127"/>
        <end position="147"/>
    </location>
</feature>
<evidence type="ECO:0000313" key="3">
    <source>
        <dbReference type="Proteomes" id="UP000008066"/>
    </source>
</evidence>
<gene>
    <name evidence="2" type="ORF">CTHT_0054860</name>
</gene>
<dbReference type="GeneID" id="18259524"/>
<proteinExistence type="predicted"/>
<name>G0SBU8_CHATD</name>
<accession>G0SBU8</accession>
<dbReference type="KEGG" id="cthr:CTHT_0054860"/>
<organism evidence="3">
    <name type="scientific">Chaetomium thermophilum (strain DSM 1495 / CBS 144.50 / IMI 039719)</name>
    <name type="common">Thermochaetoides thermophila</name>
    <dbReference type="NCBI Taxonomy" id="759272"/>
    <lineage>
        <taxon>Eukaryota</taxon>
        <taxon>Fungi</taxon>
        <taxon>Dikarya</taxon>
        <taxon>Ascomycota</taxon>
        <taxon>Pezizomycotina</taxon>
        <taxon>Sordariomycetes</taxon>
        <taxon>Sordariomycetidae</taxon>
        <taxon>Sordariales</taxon>
        <taxon>Chaetomiaceae</taxon>
        <taxon>Thermochaetoides</taxon>
    </lineage>
</organism>
<sequence>MTSTHTPGGNTKTSDVPTPTPAAKRRRLDLDAASVKLRRPFRSPLLSRQSRQQETENTTASPSDGQAQNHSQPSGPTASGITPQTPVQSQRVSTVRGTGVGSRPGNFGAGSTSQTTPSFATSPAPLPSWSSTPRRTTTPIPLSRTRTASAAGINQPNGHLQLLQQMEAFSRQLAAQHLRAVHQRLETVRQARQIENQARAWQARQRKKIASEGPQQGDEKMRKEATNDGNEEEGELDVGAELRELTAKWRAASRLAAEELYELIKGRVESMGGAKAWRESRRWQARGGNWGFRDNGNDGEAKTRACAVEDDEVGRYEAYKEGQADQGNEKLEDEDGEEFTMSMMLKSLNIDPEVLGYDAEEGRWRD</sequence>
<reference evidence="2 3" key="1">
    <citation type="journal article" date="2011" name="Cell">
        <title>Insight into structure and assembly of the nuclear pore complex by utilizing the genome of a eukaryotic thermophile.</title>
        <authorList>
            <person name="Amlacher S."/>
            <person name="Sarges P."/>
            <person name="Flemming D."/>
            <person name="van Noort V."/>
            <person name="Kunze R."/>
            <person name="Devos D.P."/>
            <person name="Arumugam M."/>
            <person name="Bork P."/>
            <person name="Hurt E."/>
        </authorList>
    </citation>
    <scope>NUCLEOTIDE SEQUENCE [LARGE SCALE GENOMIC DNA]</scope>
    <source>
        <strain evidence="3">DSM 1495 / CBS 144.50 / IMI 039719</strain>
    </source>
</reference>
<evidence type="ECO:0000313" key="2">
    <source>
        <dbReference type="EMBL" id="EGS18874.1"/>
    </source>
</evidence>
<dbReference type="STRING" id="759272.G0SBU8"/>
<feature type="compositionally biased region" description="Polar residues" evidence="1">
    <location>
        <begin position="109"/>
        <end position="121"/>
    </location>
</feature>
<protein>
    <submittedName>
        <fullName evidence="2">Putative meiosis protein</fullName>
    </submittedName>
</protein>
<feature type="compositionally biased region" description="Basic and acidic residues" evidence="1">
    <location>
        <begin position="217"/>
        <end position="226"/>
    </location>
</feature>
<feature type="compositionally biased region" description="Polar residues" evidence="1">
    <location>
        <begin position="1"/>
        <end position="17"/>
    </location>
</feature>
<dbReference type="PANTHER" id="PTHR28527">
    <property type="entry name" value="MATING-TYPE SWITCHING PROTEIN SWI2-RELATED"/>
    <property type="match status" value="1"/>
</dbReference>
<dbReference type="Proteomes" id="UP000008066">
    <property type="component" value="Unassembled WGS sequence"/>
</dbReference>
<dbReference type="EMBL" id="GL988045">
    <property type="protein sequence ID" value="EGS18874.1"/>
    <property type="molecule type" value="Genomic_DNA"/>
</dbReference>
<dbReference type="RefSeq" id="XP_006695819.1">
    <property type="nucleotide sequence ID" value="XM_006695756.1"/>
</dbReference>